<dbReference type="AlphaFoldDB" id="A0A1G1KX65"/>
<evidence type="ECO:0000256" key="6">
    <source>
        <dbReference type="ARBA" id="ARBA00022842"/>
    </source>
</evidence>
<protein>
    <recommendedName>
        <fullName evidence="8">Inositol-1-monophosphatase</fullName>
        <ecNumber evidence="8">3.1.3.25</ecNumber>
    </recommendedName>
</protein>
<dbReference type="PROSITE" id="PS00629">
    <property type="entry name" value="IMP_1"/>
    <property type="match status" value="1"/>
</dbReference>
<dbReference type="FunFam" id="3.30.540.10:FF:000003">
    <property type="entry name" value="Inositol-1-monophosphatase"/>
    <property type="match status" value="1"/>
</dbReference>
<dbReference type="Gene3D" id="3.40.190.80">
    <property type="match status" value="1"/>
</dbReference>
<dbReference type="GO" id="GO:0046854">
    <property type="term" value="P:phosphatidylinositol phosphate biosynthetic process"/>
    <property type="evidence" value="ECO:0007669"/>
    <property type="project" value="InterPro"/>
</dbReference>
<feature type="binding site" evidence="7">
    <location>
        <position position="67"/>
    </location>
    <ligand>
        <name>Mg(2+)</name>
        <dbReference type="ChEBI" id="CHEBI:18420"/>
        <label>1</label>
        <note>catalytic</note>
    </ligand>
</feature>
<dbReference type="InterPro" id="IPR020550">
    <property type="entry name" value="Inositol_monophosphatase_CS"/>
</dbReference>
<keyword evidence="4 7" id="KW-0479">Metal-binding</keyword>
<evidence type="ECO:0000256" key="5">
    <source>
        <dbReference type="ARBA" id="ARBA00022801"/>
    </source>
</evidence>
<dbReference type="InterPro" id="IPR033942">
    <property type="entry name" value="IMPase"/>
</dbReference>
<accession>A0A1G1KX65</accession>
<dbReference type="EC" id="3.1.3.25" evidence="8"/>
<evidence type="ECO:0000313" key="10">
    <source>
        <dbReference type="Proteomes" id="UP000178187"/>
    </source>
</evidence>
<dbReference type="FunFam" id="3.40.190.80:FF:000002">
    <property type="entry name" value="Inositol-1-monophosphatase"/>
    <property type="match status" value="1"/>
</dbReference>
<dbReference type="GO" id="GO:0006020">
    <property type="term" value="P:inositol metabolic process"/>
    <property type="evidence" value="ECO:0007669"/>
    <property type="project" value="TreeGrafter"/>
</dbReference>
<feature type="binding site" evidence="7">
    <location>
        <position position="85"/>
    </location>
    <ligand>
        <name>Mg(2+)</name>
        <dbReference type="ChEBI" id="CHEBI:18420"/>
        <label>1</label>
        <note>catalytic</note>
    </ligand>
</feature>
<proteinExistence type="inferred from homology"/>
<evidence type="ECO:0000256" key="3">
    <source>
        <dbReference type="ARBA" id="ARBA00009759"/>
    </source>
</evidence>
<dbReference type="PRINTS" id="PR00377">
    <property type="entry name" value="IMPHPHTASES"/>
</dbReference>
<dbReference type="Pfam" id="PF00459">
    <property type="entry name" value="Inositol_P"/>
    <property type="match status" value="1"/>
</dbReference>
<dbReference type="PROSITE" id="PS00630">
    <property type="entry name" value="IMP_2"/>
    <property type="match status" value="1"/>
</dbReference>
<evidence type="ECO:0000256" key="7">
    <source>
        <dbReference type="PIRSR" id="PIRSR600760-2"/>
    </source>
</evidence>
<evidence type="ECO:0000256" key="8">
    <source>
        <dbReference type="RuleBase" id="RU364068"/>
    </source>
</evidence>
<comment type="caution">
    <text evidence="9">The sequence shown here is derived from an EMBL/GenBank/DDBJ whole genome shotgun (WGS) entry which is preliminary data.</text>
</comment>
<organism evidence="9 10">
    <name type="scientific">Candidatus Danuiimicrobium aquiferis</name>
    <dbReference type="NCBI Taxonomy" id="1801832"/>
    <lineage>
        <taxon>Bacteria</taxon>
        <taxon>Pseudomonadati</taxon>
        <taxon>Candidatus Omnitrophota</taxon>
        <taxon>Candidatus Danuiimicrobium</taxon>
    </lineage>
</organism>
<keyword evidence="6 7" id="KW-0460">Magnesium</keyword>
<dbReference type="PANTHER" id="PTHR20854">
    <property type="entry name" value="INOSITOL MONOPHOSPHATASE"/>
    <property type="match status" value="1"/>
</dbReference>
<dbReference type="PANTHER" id="PTHR20854:SF4">
    <property type="entry name" value="INOSITOL-1-MONOPHOSPHATASE-RELATED"/>
    <property type="match status" value="1"/>
</dbReference>
<name>A0A1G1KX65_9BACT</name>
<dbReference type="EMBL" id="MHFR01000042">
    <property type="protein sequence ID" value="OGW97477.1"/>
    <property type="molecule type" value="Genomic_DNA"/>
</dbReference>
<evidence type="ECO:0000313" key="9">
    <source>
        <dbReference type="EMBL" id="OGW97477.1"/>
    </source>
</evidence>
<comment type="cofactor">
    <cofactor evidence="2 7 8">
        <name>Mg(2+)</name>
        <dbReference type="ChEBI" id="CHEBI:18420"/>
    </cofactor>
</comment>
<sequence length="263" mass="29068">MVDPKIKKTLEKALLEAGSILKTAIDQPKKISFKSPISLVTETDKKAEAVVIEIIKTAFPTHSILAEESNPQGKTPNKWIIDPIDGTTNFAHGLPIACVSIAYEENGIIQVGGVWNPFLGEWFWAERGKGASLNGKKISVTKAKSLKESLVATGFPYDRIKFGKYYIHIMENVLYRTQDVRRLGSAAIDLCYVACGRFDGYWEFRLNPWDQAAGVLIVEEAGGKVTNFHGKPVDIYEGETLATNGKIHKELLEVICESALTII</sequence>
<dbReference type="PRINTS" id="PR01959">
    <property type="entry name" value="SBIMPHPHTASE"/>
</dbReference>
<dbReference type="GO" id="GO:0008934">
    <property type="term" value="F:inositol monophosphate 1-phosphatase activity"/>
    <property type="evidence" value="ECO:0007669"/>
    <property type="project" value="InterPro"/>
</dbReference>
<dbReference type="Gene3D" id="3.30.540.10">
    <property type="entry name" value="Fructose-1,6-Bisphosphatase, subunit A, domain 1"/>
    <property type="match status" value="1"/>
</dbReference>
<feature type="binding site" evidence="7">
    <location>
        <position position="84"/>
    </location>
    <ligand>
        <name>Mg(2+)</name>
        <dbReference type="ChEBI" id="CHEBI:18420"/>
        <label>1</label>
        <note>catalytic</note>
    </ligand>
</feature>
<dbReference type="InterPro" id="IPR020583">
    <property type="entry name" value="Inositol_monoP_metal-BS"/>
</dbReference>
<keyword evidence="5 8" id="KW-0378">Hydrolase</keyword>
<evidence type="ECO:0000256" key="1">
    <source>
        <dbReference type="ARBA" id="ARBA00001033"/>
    </source>
</evidence>
<comment type="similarity">
    <text evidence="3 8">Belongs to the inositol monophosphatase superfamily.</text>
</comment>
<dbReference type="InterPro" id="IPR000760">
    <property type="entry name" value="Inositol_monophosphatase-like"/>
</dbReference>
<evidence type="ECO:0000256" key="2">
    <source>
        <dbReference type="ARBA" id="ARBA00001946"/>
    </source>
</evidence>
<dbReference type="Proteomes" id="UP000178187">
    <property type="component" value="Unassembled WGS sequence"/>
</dbReference>
<gene>
    <name evidence="9" type="ORF">A3G33_09820</name>
</gene>
<dbReference type="InterPro" id="IPR022337">
    <property type="entry name" value="Inositol_monophosphatase_SuhB"/>
</dbReference>
<reference evidence="9 10" key="1">
    <citation type="journal article" date="2016" name="Nat. Commun.">
        <title>Thousands of microbial genomes shed light on interconnected biogeochemical processes in an aquifer system.</title>
        <authorList>
            <person name="Anantharaman K."/>
            <person name="Brown C.T."/>
            <person name="Hug L.A."/>
            <person name="Sharon I."/>
            <person name="Castelle C.J."/>
            <person name="Probst A.J."/>
            <person name="Thomas B.C."/>
            <person name="Singh A."/>
            <person name="Wilkins M.J."/>
            <person name="Karaoz U."/>
            <person name="Brodie E.L."/>
            <person name="Williams K.H."/>
            <person name="Hubbard S.S."/>
            <person name="Banfield J.F."/>
        </authorList>
    </citation>
    <scope>NUCLEOTIDE SEQUENCE [LARGE SCALE GENOMIC DNA]</scope>
</reference>
<comment type="catalytic activity">
    <reaction evidence="1 8">
        <text>a myo-inositol phosphate + H2O = myo-inositol + phosphate</text>
        <dbReference type="Rhea" id="RHEA:24056"/>
        <dbReference type="ChEBI" id="CHEBI:15377"/>
        <dbReference type="ChEBI" id="CHEBI:17268"/>
        <dbReference type="ChEBI" id="CHEBI:43474"/>
        <dbReference type="ChEBI" id="CHEBI:84139"/>
        <dbReference type="EC" id="3.1.3.25"/>
    </reaction>
</comment>
<dbReference type="CDD" id="cd01639">
    <property type="entry name" value="IMPase"/>
    <property type="match status" value="1"/>
</dbReference>
<dbReference type="SUPFAM" id="SSF56655">
    <property type="entry name" value="Carbohydrate phosphatase"/>
    <property type="match status" value="1"/>
</dbReference>
<evidence type="ECO:0000256" key="4">
    <source>
        <dbReference type="ARBA" id="ARBA00022723"/>
    </source>
</evidence>
<dbReference type="GO" id="GO:0007165">
    <property type="term" value="P:signal transduction"/>
    <property type="evidence" value="ECO:0007669"/>
    <property type="project" value="TreeGrafter"/>
</dbReference>
<feature type="binding site" evidence="7">
    <location>
        <position position="210"/>
    </location>
    <ligand>
        <name>Mg(2+)</name>
        <dbReference type="ChEBI" id="CHEBI:18420"/>
        <label>1</label>
        <note>catalytic</note>
    </ligand>
</feature>
<feature type="binding site" evidence="7">
    <location>
        <position position="82"/>
    </location>
    <ligand>
        <name>Mg(2+)</name>
        <dbReference type="ChEBI" id="CHEBI:18420"/>
        <label>1</label>
        <note>catalytic</note>
    </ligand>
</feature>
<dbReference type="GO" id="GO:0046872">
    <property type="term" value="F:metal ion binding"/>
    <property type="evidence" value="ECO:0007669"/>
    <property type="project" value="UniProtKB-KW"/>
</dbReference>